<dbReference type="GO" id="GO:0016836">
    <property type="term" value="F:hydro-lyase activity"/>
    <property type="evidence" value="ECO:0007669"/>
    <property type="project" value="UniProtKB-ARBA"/>
</dbReference>
<dbReference type="OrthoDB" id="10250282at2759"/>
<dbReference type="KEGG" id="trr:M419DRAFT_10761"/>
<organism evidence="7 8">
    <name type="scientific">Hypocrea jecorina (strain ATCC 56765 / BCRC 32924 / NRRL 11460 / Rut C-30)</name>
    <name type="common">Trichoderma reesei</name>
    <dbReference type="NCBI Taxonomy" id="1344414"/>
    <lineage>
        <taxon>Eukaryota</taxon>
        <taxon>Fungi</taxon>
        <taxon>Dikarya</taxon>
        <taxon>Ascomycota</taxon>
        <taxon>Pezizomycotina</taxon>
        <taxon>Sordariomycetes</taxon>
        <taxon>Hypocreomycetidae</taxon>
        <taxon>Hypocreales</taxon>
        <taxon>Hypocreaceae</taxon>
        <taxon>Trichoderma</taxon>
    </lineage>
</organism>
<dbReference type="PANTHER" id="PTHR46044:SF14">
    <property type="entry name" value="ARYLACETONITRILASE"/>
    <property type="match status" value="1"/>
</dbReference>
<dbReference type="Proteomes" id="UP000024376">
    <property type="component" value="Unassembled WGS sequence"/>
</dbReference>
<dbReference type="HOGENOM" id="CLU_030130_6_0_1"/>
<proteinExistence type="inferred from homology"/>
<evidence type="ECO:0000313" key="8">
    <source>
        <dbReference type="Proteomes" id="UP000024376"/>
    </source>
</evidence>
<evidence type="ECO:0000256" key="2">
    <source>
        <dbReference type="ARBA" id="ARBA00022801"/>
    </source>
</evidence>
<dbReference type="InterPro" id="IPR044149">
    <property type="entry name" value="Nitrilases_CHs"/>
</dbReference>
<dbReference type="CDD" id="cd07564">
    <property type="entry name" value="nitrilases_CHs"/>
    <property type="match status" value="1"/>
</dbReference>
<reference evidence="8" key="1">
    <citation type="journal article" date="2013" name="Ind. Biotechnol.">
        <title>Comparative genomics analysis of Trichoderma reesei strains.</title>
        <authorList>
            <person name="Koike H."/>
            <person name="Aerts A."/>
            <person name="LaButti K."/>
            <person name="Grigoriev I.V."/>
            <person name="Baker S.E."/>
        </authorList>
    </citation>
    <scope>NUCLEOTIDE SEQUENCE [LARGE SCALE GENOMIC DNA]</scope>
    <source>
        <strain evidence="8">ATCC 56765 / BCRC 32924 / NRRL 11460 / Rut C-30</strain>
    </source>
</reference>
<dbReference type="PANTHER" id="PTHR46044">
    <property type="entry name" value="NITRILASE"/>
    <property type="match status" value="1"/>
</dbReference>
<dbReference type="PROSITE" id="PS00920">
    <property type="entry name" value="NITRIL_CHT_1"/>
    <property type="match status" value="1"/>
</dbReference>
<dbReference type="PROSITE" id="PS50263">
    <property type="entry name" value="CN_HYDROLASE"/>
    <property type="match status" value="1"/>
</dbReference>
<keyword evidence="2" id="KW-0378">Hydrolase</keyword>
<comment type="catalytic activity">
    <reaction evidence="3">
        <text>a nitrile + 2 H2O = a carboxylate + NH4(+)</text>
        <dbReference type="Rhea" id="RHEA:21724"/>
        <dbReference type="ChEBI" id="CHEBI:15377"/>
        <dbReference type="ChEBI" id="CHEBI:18379"/>
        <dbReference type="ChEBI" id="CHEBI:28938"/>
        <dbReference type="ChEBI" id="CHEBI:29067"/>
        <dbReference type="EC" id="3.5.5.1"/>
    </reaction>
</comment>
<dbReference type="EMBL" id="KI911155">
    <property type="protein sequence ID" value="ETR99835.1"/>
    <property type="molecule type" value="Genomic_DNA"/>
</dbReference>
<dbReference type="Gene3D" id="3.60.110.10">
    <property type="entry name" value="Carbon-nitrogen hydrolase"/>
    <property type="match status" value="1"/>
</dbReference>
<evidence type="ECO:0000313" key="7">
    <source>
        <dbReference type="EMBL" id="ETR99835.1"/>
    </source>
</evidence>
<dbReference type="PROSITE" id="PS00921">
    <property type="entry name" value="NITRIL_CHT_2"/>
    <property type="match status" value="1"/>
</dbReference>
<dbReference type="Pfam" id="PF00795">
    <property type="entry name" value="CN_hydrolase"/>
    <property type="match status" value="1"/>
</dbReference>
<dbReference type="InterPro" id="IPR036526">
    <property type="entry name" value="C-N_Hydrolase_sf"/>
</dbReference>
<evidence type="ECO:0000256" key="1">
    <source>
        <dbReference type="ARBA" id="ARBA00008129"/>
    </source>
</evidence>
<feature type="active site" description="Proton acceptor" evidence="5">
    <location>
        <position position="51"/>
    </location>
</feature>
<protein>
    <recommendedName>
        <fullName evidence="4">nitrilase</fullName>
        <ecNumber evidence="4">3.5.5.1</ecNumber>
    </recommendedName>
</protein>
<evidence type="ECO:0000256" key="3">
    <source>
        <dbReference type="ARBA" id="ARBA00036406"/>
    </source>
</evidence>
<accession>A0A024S5T7</accession>
<dbReference type="InterPro" id="IPR003010">
    <property type="entry name" value="C-N_Hydrolase"/>
</dbReference>
<name>A0A024S5T7_HYPJR</name>
<feature type="domain" description="CN hydrolase" evidence="6">
    <location>
        <begin position="11"/>
        <end position="290"/>
    </location>
</feature>
<dbReference type="EC" id="3.5.5.1" evidence="4"/>
<dbReference type="AlphaFoldDB" id="A0A024S5T7"/>
<evidence type="ECO:0000256" key="4">
    <source>
        <dbReference type="ARBA" id="ARBA00039045"/>
    </source>
</evidence>
<evidence type="ECO:0000256" key="5">
    <source>
        <dbReference type="PROSITE-ProRule" id="PRU10139"/>
    </source>
</evidence>
<dbReference type="GO" id="GO:0000257">
    <property type="term" value="F:nitrilase activity"/>
    <property type="evidence" value="ECO:0007669"/>
    <property type="project" value="UniProtKB-EC"/>
</dbReference>
<dbReference type="SUPFAM" id="SSF56317">
    <property type="entry name" value="Carbon-nitrogen hydrolase"/>
    <property type="match status" value="1"/>
</dbReference>
<comment type="similarity">
    <text evidence="1">Belongs to the carbon-nitrogen hydrolase superfamily. Nitrilase family.</text>
</comment>
<gene>
    <name evidence="7" type="ORF">M419DRAFT_10761</name>
</gene>
<sequence>MDTTPLNGKTIRLGAVQAEPVWHDLDGCVDKTIRLIEQAAADGVQVLGFPEVWIPGYPWQMWCAAPIIQATWVPQYHANSMTRDSHQMKRILTAVKEVGIFVVLGYSERDGSSIYIAQAFISPDGEIVHNRRKIKPTHAERTIWGEGQAESLKTVVDSPFGKVGGLNCWEHLLPLLRYSEYTQGVQIHVSSWPSFFGMPEPEKIAWLYHETAEASSRISQNMAIEGATFVICSSQILTDKGMEKNSILAGNPITKVPGGGFSQIFGADGKPLCEPIGAGEEGIVKANVSLGDIVKAKTFVDVAGHSSRPDLLSLLVNPTVAKHVTTMGK</sequence>
<dbReference type="InterPro" id="IPR000132">
    <property type="entry name" value="Nitrilase/CN_hydratase_CS"/>
</dbReference>
<evidence type="ECO:0000259" key="6">
    <source>
        <dbReference type="PROSITE" id="PS50263"/>
    </source>
</evidence>